<evidence type="ECO:0000256" key="1">
    <source>
        <dbReference type="SAM" id="Phobius"/>
    </source>
</evidence>
<feature type="transmembrane region" description="Helical" evidence="1">
    <location>
        <begin position="38"/>
        <end position="56"/>
    </location>
</feature>
<evidence type="ECO:0000313" key="3">
    <source>
        <dbReference type="Proteomes" id="UP000078543"/>
    </source>
</evidence>
<protein>
    <submittedName>
        <fullName evidence="2">Uncharacterized protein</fullName>
    </submittedName>
</protein>
<reference evidence="2 3" key="1">
    <citation type="submission" date="2016-04" db="EMBL/GenBank/DDBJ databases">
        <title>Draft genome sequence of freshwater magnetotactic bacteria Magnetospirillum marisnigri SP-1 and Magnetospirillum moscoviense BB-1.</title>
        <authorList>
            <person name="Koziaeva V."/>
            <person name="Dziuba M.V."/>
            <person name="Ivanov T.M."/>
            <person name="Kuznetsov B."/>
            <person name="Grouzdev D.S."/>
        </authorList>
    </citation>
    <scope>NUCLEOTIDE SEQUENCE [LARGE SCALE GENOMIC DNA]</scope>
    <source>
        <strain evidence="2 3">BB-1</strain>
    </source>
</reference>
<proteinExistence type="predicted"/>
<feature type="transmembrane region" description="Helical" evidence="1">
    <location>
        <begin position="199"/>
        <end position="219"/>
    </location>
</feature>
<dbReference type="STRING" id="1437059.A6A05_02965"/>
<gene>
    <name evidence="2" type="ORF">A6A05_02965</name>
</gene>
<feature type="transmembrane region" description="Helical" evidence="1">
    <location>
        <begin position="298"/>
        <end position="316"/>
    </location>
</feature>
<feature type="transmembrane region" description="Helical" evidence="1">
    <location>
        <begin position="265"/>
        <end position="286"/>
    </location>
</feature>
<feature type="transmembrane region" description="Helical" evidence="1">
    <location>
        <begin position="117"/>
        <end position="138"/>
    </location>
</feature>
<keyword evidence="1" id="KW-0812">Transmembrane</keyword>
<accession>A0A178MJP7</accession>
<feature type="transmembrane region" description="Helical" evidence="1">
    <location>
        <begin position="328"/>
        <end position="351"/>
    </location>
</feature>
<keyword evidence="1" id="KW-1133">Transmembrane helix</keyword>
<keyword evidence="1" id="KW-0472">Membrane</keyword>
<feature type="transmembrane region" description="Helical" evidence="1">
    <location>
        <begin position="92"/>
        <end position="110"/>
    </location>
</feature>
<sequence length="354" mass="37415">MGRMSPPRLPLLLMGAICLLTGMVAGLGRLGFAIPDMIGIHLHGPLMVCGFFGTVIGLERAVALQRPWTFAAPFATGGGGLLMLAGQEVPGAVMLTLGSWVFLAGAISVVRRQPEPFTRLMALAALLWGVGNLLWLAGSPVAEIVPLWASFLVLTIAGERLELSRFLPPSRLRLPTMVVPVALIGSAAAASAMGWGQAWLLFGLGLVALVVWSAINDVIRRTIRQTGLTRYVAICLASGYGWLAVAGMLFPALADGLATPFYDAALHALFVGFVFAMVFGHAPVILPAVLKVRLPFKPYFYVPLALLHGSLLARLAGDFTANEALRMAGGLANVAAILIFMVTVVATVLLARNQ</sequence>
<dbReference type="AlphaFoldDB" id="A0A178MJP7"/>
<dbReference type="Proteomes" id="UP000078543">
    <property type="component" value="Unassembled WGS sequence"/>
</dbReference>
<comment type="caution">
    <text evidence="2">The sequence shown here is derived from an EMBL/GenBank/DDBJ whole genome shotgun (WGS) entry which is preliminary data.</text>
</comment>
<feature type="transmembrane region" description="Helical" evidence="1">
    <location>
        <begin position="231"/>
        <end position="253"/>
    </location>
</feature>
<organism evidence="2 3">
    <name type="scientific">Magnetospirillum moscoviense</name>
    <dbReference type="NCBI Taxonomy" id="1437059"/>
    <lineage>
        <taxon>Bacteria</taxon>
        <taxon>Pseudomonadati</taxon>
        <taxon>Pseudomonadota</taxon>
        <taxon>Alphaproteobacteria</taxon>
        <taxon>Rhodospirillales</taxon>
        <taxon>Rhodospirillaceae</taxon>
        <taxon>Magnetospirillum</taxon>
    </lineage>
</organism>
<name>A0A178MJP7_9PROT</name>
<keyword evidence="3" id="KW-1185">Reference proteome</keyword>
<evidence type="ECO:0000313" key="2">
    <source>
        <dbReference type="EMBL" id="OAN48961.1"/>
    </source>
</evidence>
<dbReference type="EMBL" id="LWQU01000152">
    <property type="protein sequence ID" value="OAN48961.1"/>
    <property type="molecule type" value="Genomic_DNA"/>
</dbReference>